<feature type="transmembrane region" description="Helical" evidence="10">
    <location>
        <begin position="167"/>
        <end position="192"/>
    </location>
</feature>
<evidence type="ECO:0000313" key="13">
    <source>
        <dbReference type="Proteomes" id="UP000029462"/>
    </source>
</evidence>
<keyword evidence="3 9" id="KW-0813">Transport</keyword>
<keyword evidence="4" id="KW-1003">Cell membrane</keyword>
<evidence type="ECO:0000256" key="10">
    <source>
        <dbReference type="SAM" id="Phobius"/>
    </source>
</evidence>
<dbReference type="PROSITE" id="PS00874">
    <property type="entry name" value="T2SP_F"/>
    <property type="match status" value="1"/>
</dbReference>
<dbReference type="InterPro" id="IPR001992">
    <property type="entry name" value="T2SS_GspF/T4SS_PilC_CS"/>
</dbReference>
<dbReference type="NCBIfam" id="NF007861">
    <property type="entry name" value="PRK10573.1"/>
    <property type="match status" value="1"/>
</dbReference>
<dbReference type="OrthoDB" id="9805682at2"/>
<comment type="caution">
    <text evidence="12">The sequence shown here is derived from an EMBL/GenBank/DDBJ whole genome shotgun (WGS) entry which is preliminary data.</text>
</comment>
<dbReference type="PRINTS" id="PR00812">
    <property type="entry name" value="BCTERIALGSPF"/>
</dbReference>
<reference evidence="12 13" key="1">
    <citation type="submission" date="2014-09" db="EMBL/GenBank/DDBJ databases">
        <title>Whole genome shotgun sequence of Escherichia vulneris NBRC 102420.</title>
        <authorList>
            <person name="Yoshida Y."/>
            <person name="Hosoyama A."/>
            <person name="Tsuchikane K."/>
            <person name="Ohji S."/>
            <person name="Ichikawa N."/>
            <person name="Kimura A."/>
            <person name="Yamazoe A."/>
            <person name="Ezaki T."/>
            <person name="Fujita N."/>
        </authorList>
    </citation>
    <scope>NUCLEOTIDE SEQUENCE [LARGE SCALE GENOMIC DNA]</scope>
    <source>
        <strain evidence="12 13">NBRC 102420</strain>
    </source>
</reference>
<evidence type="ECO:0000256" key="5">
    <source>
        <dbReference type="ARBA" id="ARBA00022519"/>
    </source>
</evidence>
<evidence type="ECO:0000256" key="4">
    <source>
        <dbReference type="ARBA" id="ARBA00022475"/>
    </source>
</evidence>
<dbReference type="Gene3D" id="1.20.81.30">
    <property type="entry name" value="Type II secretion system (T2SS), domain F"/>
    <property type="match status" value="2"/>
</dbReference>
<dbReference type="Pfam" id="PF00482">
    <property type="entry name" value="T2SSF"/>
    <property type="match status" value="2"/>
</dbReference>
<evidence type="ECO:0000256" key="1">
    <source>
        <dbReference type="ARBA" id="ARBA00004429"/>
    </source>
</evidence>
<feature type="transmembrane region" description="Helical" evidence="10">
    <location>
        <begin position="369"/>
        <end position="390"/>
    </location>
</feature>
<dbReference type="GO" id="GO:0005886">
    <property type="term" value="C:plasma membrane"/>
    <property type="evidence" value="ECO:0007669"/>
    <property type="project" value="UniProtKB-SubCell"/>
</dbReference>
<proteinExistence type="inferred from homology"/>
<dbReference type="eggNOG" id="COG1459">
    <property type="taxonomic scope" value="Bacteria"/>
</dbReference>
<dbReference type="PANTHER" id="PTHR30012">
    <property type="entry name" value="GENERAL SECRETION PATHWAY PROTEIN"/>
    <property type="match status" value="1"/>
</dbReference>
<dbReference type="InterPro" id="IPR003004">
    <property type="entry name" value="GspF/PilC"/>
</dbReference>
<keyword evidence="7 10" id="KW-1133">Transmembrane helix</keyword>
<protein>
    <submittedName>
        <fullName evidence="12">HofC protein</fullName>
    </submittedName>
</protein>
<evidence type="ECO:0000313" key="12">
    <source>
        <dbReference type="EMBL" id="GAL57839.1"/>
    </source>
</evidence>
<feature type="transmembrane region" description="Helical" evidence="10">
    <location>
        <begin position="212"/>
        <end position="234"/>
    </location>
</feature>
<evidence type="ECO:0000256" key="8">
    <source>
        <dbReference type="ARBA" id="ARBA00023136"/>
    </source>
</evidence>
<keyword evidence="13" id="KW-1185">Reference proteome</keyword>
<evidence type="ECO:0000256" key="3">
    <source>
        <dbReference type="ARBA" id="ARBA00022448"/>
    </source>
</evidence>
<organism evidence="12 13">
    <name type="scientific">Pseudescherichia vulneris NBRC 102420</name>
    <dbReference type="NCBI Taxonomy" id="1115515"/>
    <lineage>
        <taxon>Bacteria</taxon>
        <taxon>Pseudomonadati</taxon>
        <taxon>Pseudomonadota</taxon>
        <taxon>Gammaproteobacteria</taxon>
        <taxon>Enterobacterales</taxon>
        <taxon>Enterobacteriaceae</taxon>
        <taxon>Pseudescherichia</taxon>
    </lineage>
</organism>
<dbReference type="FunFam" id="1.20.81.30:FF:000001">
    <property type="entry name" value="Type II secretion system protein F"/>
    <property type="match status" value="2"/>
</dbReference>
<comment type="similarity">
    <text evidence="2 9">Belongs to the GSP F family.</text>
</comment>
<sequence length="400" mass="43682">MQAKQLWHWRGLDESGQRCEGARWGADRLAVADALQAEQIFILALRRSAVRTAAWRGTHRCEVVHQLATLLKAGLTLPDALLMLSRQHPVRQWQALLQSLAEDLAQGTALSAAMRRWPDAFPPIYIAMIHTGELTGALDECCFQLAAQQKTQLALAGKVKKALRYPLIVLSLAVAVTLAMILLVLPEFAAIYRTFNTPLPALTRGVMALSGLITRAGPWMLAATLLLAASGFALRKHPPWLRYRQRLLLSIPVVGGLVRGQKLSQIFTVLALTQRAGIAFLQGLESVEATLTCPHWREAIHHIHQEIAQGTPIWAALKNSGQFSALCIQLVQTGEASGALDTMLDNLARHHSELTQQQADSLATLLEPLMLVVTGVIIGTLIVAMYLPIFHLGDAMSGMG</sequence>
<evidence type="ECO:0000256" key="9">
    <source>
        <dbReference type="RuleBase" id="RU003923"/>
    </source>
</evidence>
<evidence type="ECO:0000259" key="11">
    <source>
        <dbReference type="Pfam" id="PF00482"/>
    </source>
</evidence>
<dbReference type="InterPro" id="IPR042094">
    <property type="entry name" value="T2SS_GspF_sf"/>
</dbReference>
<dbReference type="PANTHER" id="PTHR30012:SF7">
    <property type="entry name" value="PROTEIN TRANSPORT PROTEIN HOFC HOMOLOG"/>
    <property type="match status" value="1"/>
</dbReference>
<feature type="domain" description="Type II secretion system protein GspF" evidence="11">
    <location>
        <begin position="268"/>
        <end position="388"/>
    </location>
</feature>
<gene>
    <name evidence="12" type="primary">hofC</name>
    <name evidence="12" type="ORF">EV102420_08_03020</name>
</gene>
<dbReference type="EMBL" id="BBMZ01000008">
    <property type="protein sequence ID" value="GAL57839.1"/>
    <property type="molecule type" value="Genomic_DNA"/>
</dbReference>
<accession>A0A090V3J5</accession>
<keyword evidence="8 10" id="KW-0472">Membrane</keyword>
<feature type="domain" description="Type II secretion system protein GspF" evidence="11">
    <location>
        <begin position="65"/>
        <end position="186"/>
    </location>
</feature>
<keyword evidence="6 9" id="KW-0812">Transmembrane</keyword>
<keyword evidence="5" id="KW-0997">Cell inner membrane</keyword>
<name>A0A090V3J5_PSEVU</name>
<evidence type="ECO:0000256" key="6">
    <source>
        <dbReference type="ARBA" id="ARBA00022692"/>
    </source>
</evidence>
<dbReference type="InterPro" id="IPR018076">
    <property type="entry name" value="T2SS_GspF_dom"/>
</dbReference>
<dbReference type="RefSeq" id="WP_042390478.1">
    <property type="nucleotide sequence ID" value="NZ_BBMZ01000008.1"/>
</dbReference>
<dbReference type="GO" id="GO:0015628">
    <property type="term" value="P:protein secretion by the type II secretion system"/>
    <property type="evidence" value="ECO:0007669"/>
    <property type="project" value="TreeGrafter"/>
</dbReference>
<evidence type="ECO:0000256" key="7">
    <source>
        <dbReference type="ARBA" id="ARBA00022989"/>
    </source>
</evidence>
<dbReference type="STRING" id="1115515.EV102420_08_03020"/>
<comment type="subcellular location">
    <subcellularLocation>
        <location evidence="1 9">Cell inner membrane</location>
        <topology evidence="1 9">Multi-pass membrane protein</topology>
    </subcellularLocation>
</comment>
<dbReference type="Proteomes" id="UP000029462">
    <property type="component" value="Unassembled WGS sequence"/>
</dbReference>
<dbReference type="AlphaFoldDB" id="A0A090V3J5"/>
<evidence type="ECO:0000256" key="2">
    <source>
        <dbReference type="ARBA" id="ARBA00005745"/>
    </source>
</evidence>